<keyword evidence="2" id="KW-1185">Reference proteome</keyword>
<gene>
    <name evidence="1" type="ORF">MsAm2_02350</name>
</gene>
<sequence length="388" mass="44127">MIYTYQDGTELPVQRDFIQDLKNYIECLGKVLPLENAIIERKDRDKEDIADLNRKWVVLSKFREDLIHALPLKEGSEEFVILKPCIAEIIEVCDKSIKNARESLEFETNQIKKESNAFIKSKEIEIIKILSPFLVSSVYGAKRAYVISQEQNALTGMLFGYVSGLQYNYLLHFNDERLTVQKLMGKLNVPHMAKTGIFVKENKPRISSLSDYTVLNIQYDDPYNFSLDLENKKKIVKIIRKNGSFSIFDDGQDITADTDLSALIEDTELQKIPEKITNYIKKNVASFELKEIFIDEDDAIANNYTFDCMKVIAGQYGAIVHECLRKSPIKNEISIKIQMEDGTRSEKYISKEELYSKLANLGGEGLEIAGIIGVEATKGAGANKYLIV</sequence>
<dbReference type="Proteomes" id="UP001304970">
    <property type="component" value="Chromosome"/>
</dbReference>
<organism evidence="1 2">
    <name type="scientific">Methanolapillus ohkumae</name>
    <dbReference type="NCBI Taxonomy" id="3028298"/>
    <lineage>
        <taxon>Archaea</taxon>
        <taxon>Methanobacteriati</taxon>
        <taxon>Methanobacteriota</taxon>
        <taxon>Stenosarchaea group</taxon>
        <taxon>Methanomicrobia</taxon>
        <taxon>Methanosarcinales</taxon>
        <taxon>Methanosarcinaceae</taxon>
        <taxon>Methanolapillus</taxon>
    </lineage>
</organism>
<name>A0AA96V5E2_9EURY</name>
<reference evidence="1 2" key="1">
    <citation type="submission" date="2023-07" db="EMBL/GenBank/DDBJ databases">
        <title>Closed genome sequence of Methanosarcinaceae archaeon Am2.</title>
        <authorList>
            <person name="Poehlein A."/>
            <person name="Protasov E."/>
            <person name="Platt K."/>
            <person name="Reeh H."/>
            <person name="Daniel R."/>
            <person name="Brune A."/>
        </authorList>
    </citation>
    <scope>NUCLEOTIDE SEQUENCE [LARGE SCALE GENOMIC DNA]</scope>
    <source>
        <strain evidence="1 2">Am2</strain>
    </source>
</reference>
<dbReference type="RefSeq" id="WP_338098003.1">
    <property type="nucleotide sequence ID" value="NZ_CP131061.1"/>
</dbReference>
<proteinExistence type="predicted"/>
<dbReference type="EMBL" id="CP131061">
    <property type="protein sequence ID" value="WNY26473.1"/>
    <property type="molecule type" value="Genomic_DNA"/>
</dbReference>
<accession>A0AA96V5E2</accession>
<evidence type="ECO:0000313" key="1">
    <source>
        <dbReference type="EMBL" id="WNY26473.1"/>
    </source>
</evidence>
<dbReference type="GeneID" id="89227636"/>
<dbReference type="AlphaFoldDB" id="A0AA96V5E2"/>
<protein>
    <submittedName>
        <fullName evidence="1">Uncharacterized protein</fullName>
    </submittedName>
</protein>
<evidence type="ECO:0000313" key="2">
    <source>
        <dbReference type="Proteomes" id="UP001304970"/>
    </source>
</evidence>